<dbReference type="SUPFAM" id="SSF51735">
    <property type="entry name" value="NAD(P)-binding Rossmann-fold domains"/>
    <property type="match status" value="1"/>
</dbReference>
<evidence type="ECO:0000313" key="3">
    <source>
        <dbReference type="EMBL" id="KJL47374.1"/>
    </source>
</evidence>
<reference evidence="3 4" key="1">
    <citation type="submission" date="2015-02" db="EMBL/GenBank/DDBJ databases">
        <title>Draft genome sequences of ten Microbacterium spp. with emphasis on heavy metal contaminated environments.</title>
        <authorList>
            <person name="Corretto E."/>
        </authorList>
    </citation>
    <scope>NUCLEOTIDE SEQUENCE [LARGE SCALE GENOMIC DNA]</scope>
    <source>
        <strain evidence="3 4">SA35</strain>
    </source>
</reference>
<protein>
    <submittedName>
        <fullName evidence="3">Prephenate dehydrogenase</fullName>
    </submittedName>
</protein>
<accession>A0A0M2HSA7</accession>
<comment type="caution">
    <text evidence="3">The sequence shown here is derived from an EMBL/GenBank/DDBJ whole genome shotgun (WGS) entry which is preliminary data.</text>
</comment>
<dbReference type="InterPro" id="IPR036291">
    <property type="entry name" value="NAD(P)-bd_dom_sf"/>
</dbReference>
<dbReference type="Pfam" id="PF03807">
    <property type="entry name" value="F420_oxidored"/>
    <property type="match status" value="1"/>
</dbReference>
<organism evidence="3 4">
    <name type="scientific">Microbacterium hydrocarbonoxydans</name>
    <dbReference type="NCBI Taxonomy" id="273678"/>
    <lineage>
        <taxon>Bacteria</taxon>
        <taxon>Bacillati</taxon>
        <taxon>Actinomycetota</taxon>
        <taxon>Actinomycetes</taxon>
        <taxon>Micrococcales</taxon>
        <taxon>Microbacteriaceae</taxon>
        <taxon>Microbacterium</taxon>
    </lineage>
</organism>
<name>A0A0M2HSA7_9MICO</name>
<feature type="domain" description="Pyrroline-5-carboxylate reductase catalytic N-terminal" evidence="2">
    <location>
        <begin position="12"/>
        <end position="100"/>
    </location>
</feature>
<dbReference type="STRING" id="273678.RS84_02166"/>
<dbReference type="PATRIC" id="fig|273678.4.peg.2171"/>
<dbReference type="GO" id="GO:0016491">
    <property type="term" value="F:oxidoreductase activity"/>
    <property type="evidence" value="ECO:0007669"/>
    <property type="project" value="UniProtKB-KW"/>
</dbReference>
<dbReference type="AlphaFoldDB" id="A0A0M2HSA7"/>
<evidence type="ECO:0000259" key="2">
    <source>
        <dbReference type="Pfam" id="PF03807"/>
    </source>
</evidence>
<keyword evidence="1" id="KW-0560">Oxidoreductase</keyword>
<proteinExistence type="predicted"/>
<sequence length="221" mass="23277">MHVVSPCMTTTLGIIGAGNIGSQIARVAVANGYDVVIANSRGPESLAGLVEELGPHAKAGTAEEAGSAGDVIVVSVPLHAIEQIPVEPLAGKIVLDTNNYYFERDGHIEALDRAETTTSQLLQKHLPTSKVVKAFNHIGAADITTDGTPAGTENRRALATAGDAPEAVEFVTRFYDQAGFDTVEIGPLSESWRVERDRPAYVARQNAGELAANLAIANRLP</sequence>
<dbReference type="Proteomes" id="UP000033900">
    <property type="component" value="Unassembled WGS sequence"/>
</dbReference>
<evidence type="ECO:0000313" key="4">
    <source>
        <dbReference type="Proteomes" id="UP000033900"/>
    </source>
</evidence>
<evidence type="ECO:0000256" key="1">
    <source>
        <dbReference type="ARBA" id="ARBA00023002"/>
    </source>
</evidence>
<dbReference type="InterPro" id="IPR028939">
    <property type="entry name" value="P5C_Rdtase_cat_N"/>
</dbReference>
<dbReference type="InterPro" id="IPR051267">
    <property type="entry name" value="STEAP_metalloreductase"/>
</dbReference>
<keyword evidence="4" id="KW-1185">Reference proteome</keyword>
<dbReference type="Gene3D" id="3.40.50.720">
    <property type="entry name" value="NAD(P)-binding Rossmann-like Domain"/>
    <property type="match status" value="1"/>
</dbReference>
<dbReference type="PANTHER" id="PTHR14239">
    <property type="entry name" value="DUDULIN-RELATED"/>
    <property type="match status" value="1"/>
</dbReference>
<gene>
    <name evidence="3" type="ORF">RS84_02166</name>
</gene>
<dbReference type="EMBL" id="JYJB01000009">
    <property type="protein sequence ID" value="KJL47374.1"/>
    <property type="molecule type" value="Genomic_DNA"/>
</dbReference>